<dbReference type="PANTHER" id="PTHR37293">
    <property type="entry name" value="PHAGE REPLICATION PROTEIN-RELATED"/>
    <property type="match status" value="1"/>
</dbReference>
<evidence type="ECO:0000256" key="2">
    <source>
        <dbReference type="SAM" id="MobiDB-lite"/>
    </source>
</evidence>
<evidence type="ECO:0000313" key="5">
    <source>
        <dbReference type="EMBL" id="MCF6137543.1"/>
    </source>
</evidence>
<dbReference type="Proteomes" id="UP001649381">
    <property type="component" value="Unassembled WGS sequence"/>
</dbReference>
<proteinExistence type="inferred from homology"/>
<evidence type="ECO:0000259" key="3">
    <source>
        <dbReference type="Pfam" id="PF07261"/>
    </source>
</evidence>
<keyword evidence="6" id="KW-1185">Reference proteome</keyword>
<reference evidence="5 6" key="1">
    <citation type="submission" date="2022-01" db="EMBL/GenBank/DDBJ databases">
        <title>Alkalihalobacillus sp. EGI L200015, a novel bacterium isolated from a salt lake sediment.</title>
        <authorList>
            <person name="Gao L."/>
            <person name="Fang B.-Z."/>
            <person name="Li W.-J."/>
        </authorList>
    </citation>
    <scope>NUCLEOTIDE SEQUENCE [LARGE SCALE GENOMIC DNA]</scope>
    <source>
        <strain evidence="5 6">KCTC 12718</strain>
    </source>
</reference>
<dbReference type="PANTHER" id="PTHR37293:SF6">
    <property type="entry name" value="DNA REPLICATION PROTEIN DNAD"/>
    <property type="match status" value="1"/>
</dbReference>
<gene>
    <name evidence="5" type="ORF">L2716_07365</name>
</gene>
<dbReference type="Pfam" id="PF07261">
    <property type="entry name" value="DnaB_2"/>
    <property type="match status" value="1"/>
</dbReference>
<feature type="domain" description="DnaB/C C-terminal" evidence="3">
    <location>
        <begin position="132"/>
        <end position="203"/>
    </location>
</feature>
<dbReference type="NCBIfam" id="TIGR01446">
    <property type="entry name" value="DnaD_dom"/>
    <property type="match status" value="1"/>
</dbReference>
<comment type="caution">
    <text evidence="5">The sequence shown here is derived from an EMBL/GenBank/DDBJ whole genome shotgun (WGS) entry which is preliminary data.</text>
</comment>
<protein>
    <submittedName>
        <fullName evidence="5">DnaD domain-containing protein</fullName>
    </submittedName>
</protein>
<dbReference type="InterPro" id="IPR053843">
    <property type="entry name" value="DnaD_N"/>
</dbReference>
<accession>A0ABS9H197</accession>
<dbReference type="Pfam" id="PF21984">
    <property type="entry name" value="DnaD_N"/>
    <property type="match status" value="1"/>
</dbReference>
<evidence type="ECO:0000313" key="6">
    <source>
        <dbReference type="Proteomes" id="UP001649381"/>
    </source>
</evidence>
<sequence length="239" mass="28383">MKKESFINWMDMGNISIPNALLMNYTRLGLDEQEMMVLVHMHSFIESGNFFPTPGQLSARMTISAQQCMQVLRTCIQKGMLKIEEQEDTVQRIYSETYTLRPLWEKMIRLLDEENVEQQQEKQQHEEMQIYTLMEKEFGRPLSPIECETLSMWLDQDGHEPSIIVAALKEAVLSGKLNFRYIDRILFEWKKNGVRTVDQAKQYGEKFRQQRYKRPNTNNTSNNDSENKDFPYYNWLEQS</sequence>
<organism evidence="5 6">
    <name type="scientific">Pseudalkalibacillus berkeleyi</name>
    <dbReference type="NCBI Taxonomy" id="1069813"/>
    <lineage>
        <taxon>Bacteria</taxon>
        <taxon>Bacillati</taxon>
        <taxon>Bacillota</taxon>
        <taxon>Bacilli</taxon>
        <taxon>Bacillales</taxon>
        <taxon>Fictibacillaceae</taxon>
        <taxon>Pseudalkalibacillus</taxon>
    </lineage>
</organism>
<dbReference type="SUPFAM" id="SSF158499">
    <property type="entry name" value="DnaD domain-like"/>
    <property type="match status" value="1"/>
</dbReference>
<dbReference type="InterPro" id="IPR036388">
    <property type="entry name" value="WH-like_DNA-bd_sf"/>
</dbReference>
<evidence type="ECO:0000259" key="4">
    <source>
        <dbReference type="Pfam" id="PF21984"/>
    </source>
</evidence>
<dbReference type="InterPro" id="IPR034829">
    <property type="entry name" value="DnaD-like_sf"/>
</dbReference>
<evidence type="ECO:0000256" key="1">
    <source>
        <dbReference type="ARBA" id="ARBA00093462"/>
    </source>
</evidence>
<dbReference type="InterPro" id="IPR053162">
    <property type="entry name" value="DnaD"/>
</dbReference>
<name>A0ABS9H197_9BACL</name>
<dbReference type="Gene3D" id="1.10.10.630">
    <property type="entry name" value="DnaD domain-like"/>
    <property type="match status" value="1"/>
</dbReference>
<dbReference type="RefSeq" id="WP_236333235.1">
    <property type="nucleotide sequence ID" value="NZ_JAKIJS010000001.1"/>
</dbReference>
<dbReference type="EMBL" id="JAKIJS010000001">
    <property type="protein sequence ID" value="MCF6137543.1"/>
    <property type="molecule type" value="Genomic_DNA"/>
</dbReference>
<feature type="region of interest" description="Disordered" evidence="2">
    <location>
        <begin position="205"/>
        <end position="230"/>
    </location>
</feature>
<comment type="similarity">
    <text evidence="1">Belongs to the DnaB/DnaD family.</text>
</comment>
<feature type="domain" description="DnaD N-terminal" evidence="4">
    <location>
        <begin position="17"/>
        <end position="116"/>
    </location>
</feature>
<dbReference type="Gene3D" id="1.10.10.10">
    <property type="entry name" value="Winged helix-like DNA-binding domain superfamily/Winged helix DNA-binding domain"/>
    <property type="match status" value="1"/>
</dbReference>
<dbReference type="InterPro" id="IPR006343">
    <property type="entry name" value="DnaB/C_C"/>
</dbReference>